<dbReference type="PROSITE" id="PS50297">
    <property type="entry name" value="ANK_REP_REGION"/>
    <property type="match status" value="1"/>
</dbReference>
<dbReference type="InterPro" id="IPR035897">
    <property type="entry name" value="Toll_tir_struct_dom_sf"/>
</dbReference>
<evidence type="ECO:0000256" key="1">
    <source>
        <dbReference type="ARBA" id="ARBA00022737"/>
    </source>
</evidence>
<dbReference type="SUPFAM" id="SSF52200">
    <property type="entry name" value="Toll/Interleukin receptor TIR domain"/>
    <property type="match status" value="1"/>
</dbReference>
<feature type="coiled-coil region" evidence="4">
    <location>
        <begin position="360"/>
        <end position="394"/>
    </location>
</feature>
<keyword evidence="1" id="KW-0677">Repeat</keyword>
<dbReference type="Gene3D" id="1.25.40.20">
    <property type="entry name" value="Ankyrin repeat-containing domain"/>
    <property type="match status" value="1"/>
</dbReference>
<dbReference type="GO" id="GO:0007165">
    <property type="term" value="P:signal transduction"/>
    <property type="evidence" value="ECO:0007669"/>
    <property type="project" value="InterPro"/>
</dbReference>
<dbReference type="SMART" id="SM00248">
    <property type="entry name" value="ANK"/>
    <property type="match status" value="1"/>
</dbReference>
<dbReference type="Gene3D" id="3.40.50.10140">
    <property type="entry name" value="Toll/interleukin-1 receptor homology (TIR) domain"/>
    <property type="match status" value="1"/>
</dbReference>
<keyword evidence="2 3" id="KW-0040">ANK repeat</keyword>
<evidence type="ECO:0000256" key="4">
    <source>
        <dbReference type="SAM" id="Coils"/>
    </source>
</evidence>
<dbReference type="Pfam" id="PF13676">
    <property type="entry name" value="TIR_2"/>
    <property type="match status" value="1"/>
</dbReference>
<dbReference type="InterPro" id="IPR036770">
    <property type="entry name" value="Ankyrin_rpt-contain_sf"/>
</dbReference>
<protein>
    <submittedName>
        <fullName evidence="7">Ankyrin repeat domain-containing protein 13B-like</fullName>
    </submittedName>
</protein>
<dbReference type="PANTHER" id="PTHR24201">
    <property type="entry name" value="ANK_REP_REGION DOMAIN-CONTAINING PROTEIN"/>
    <property type="match status" value="1"/>
</dbReference>
<evidence type="ECO:0000259" key="5">
    <source>
        <dbReference type="PROSITE" id="PS50104"/>
    </source>
</evidence>
<sequence>MANRRPLEAARHGDIKSLQELLTAGECDINVRDWYGRTPLYLAGLEGHTQCVQLLLQNGADTSIQDEEGKTPKTLAEERGHAGIAEQLRRIEILDMQGYVHTKTLEHLAKILEPAEYTFINQTNLSSNFPDVFQFQKVQELKVWATKNNCTNIRDLKAGLQAANQARLSRAAVDYYAEVVKVISNMASDEFEALCRTLVTAKHMYISGATAADQQDTSSSLEPIRYDAFIAHSSEDKAVVEPVIEQLEEQGVQCCYGIRDFHPGKSLVTSMGEAVYESKRTVVFLSKSFMESPFCAKEREFAIHKASESGEDVVIPVLMDLLPQQIPVEFKPLKYILVSDRELIPKLVQIIKGPTESPTYGNLRNALRDAHEQIAFLRDENRELQAKIRQNLQQHVI</sequence>
<dbReference type="STRING" id="7574.A0A2R2MN90"/>
<evidence type="ECO:0000313" key="7">
    <source>
        <dbReference type="RefSeq" id="XP_023931522.1"/>
    </source>
</evidence>
<keyword evidence="4" id="KW-0175">Coiled coil</keyword>
<dbReference type="SMART" id="SM00255">
    <property type="entry name" value="TIR"/>
    <property type="match status" value="1"/>
</dbReference>
<dbReference type="PROSITE" id="PS50088">
    <property type="entry name" value="ANK_REPEAT"/>
    <property type="match status" value="1"/>
</dbReference>
<dbReference type="SUPFAM" id="SSF48403">
    <property type="entry name" value="Ankyrin repeat"/>
    <property type="match status" value="1"/>
</dbReference>
<reference evidence="7" key="1">
    <citation type="submission" date="2025-08" db="UniProtKB">
        <authorList>
            <consortium name="RefSeq"/>
        </authorList>
    </citation>
    <scope>IDENTIFICATION</scope>
    <source>
        <tissue evidence="7">Gonads</tissue>
    </source>
</reference>
<keyword evidence="6" id="KW-1185">Reference proteome</keyword>
<feature type="domain" description="TIR" evidence="5">
    <location>
        <begin position="224"/>
        <end position="371"/>
    </location>
</feature>
<evidence type="ECO:0000256" key="3">
    <source>
        <dbReference type="PROSITE-ProRule" id="PRU00023"/>
    </source>
</evidence>
<dbReference type="OrthoDB" id="194358at2759"/>
<organism evidence="6 7">
    <name type="scientific">Lingula anatina</name>
    <name type="common">Brachiopod</name>
    <name type="synonym">Lingula unguis</name>
    <dbReference type="NCBI Taxonomy" id="7574"/>
    <lineage>
        <taxon>Eukaryota</taxon>
        <taxon>Metazoa</taxon>
        <taxon>Spiralia</taxon>
        <taxon>Lophotrochozoa</taxon>
        <taxon>Brachiopoda</taxon>
        <taxon>Linguliformea</taxon>
        <taxon>Lingulata</taxon>
        <taxon>Lingulida</taxon>
        <taxon>Linguloidea</taxon>
        <taxon>Lingulidae</taxon>
        <taxon>Lingula</taxon>
    </lineage>
</organism>
<name>A0A2R2MN90_LINAN</name>
<dbReference type="InterPro" id="IPR050776">
    <property type="entry name" value="Ank_Repeat/CDKN_Inhibitor"/>
</dbReference>
<dbReference type="RefSeq" id="XP_023931522.1">
    <property type="nucleotide sequence ID" value="XM_024075754.1"/>
</dbReference>
<dbReference type="InParanoid" id="A0A2R2MN90"/>
<gene>
    <name evidence="7" type="primary">LOC106161405</name>
</gene>
<dbReference type="PROSITE" id="PS50104">
    <property type="entry name" value="TIR"/>
    <property type="match status" value="1"/>
</dbReference>
<evidence type="ECO:0000313" key="6">
    <source>
        <dbReference type="Proteomes" id="UP000085678"/>
    </source>
</evidence>
<evidence type="ECO:0000256" key="2">
    <source>
        <dbReference type="ARBA" id="ARBA00023043"/>
    </source>
</evidence>
<dbReference type="AlphaFoldDB" id="A0A2R2MN90"/>
<dbReference type="InterPro" id="IPR002110">
    <property type="entry name" value="Ankyrin_rpt"/>
</dbReference>
<dbReference type="KEGG" id="lak:106161405"/>
<proteinExistence type="predicted"/>
<dbReference type="Pfam" id="PF12796">
    <property type="entry name" value="Ank_2"/>
    <property type="match status" value="1"/>
</dbReference>
<dbReference type="Proteomes" id="UP000085678">
    <property type="component" value="Unplaced"/>
</dbReference>
<dbReference type="InterPro" id="IPR000157">
    <property type="entry name" value="TIR_dom"/>
</dbReference>
<feature type="repeat" description="ANK" evidence="3">
    <location>
        <begin position="35"/>
        <end position="67"/>
    </location>
</feature>
<dbReference type="GeneID" id="106161405"/>
<accession>A0A2R2MN90</accession>